<name>A0A6A5ZV03_9PLEO</name>
<dbReference type="PANTHER" id="PTHR24148:SF73">
    <property type="entry name" value="HET DOMAIN PROTEIN (AFU_ORTHOLOGUE AFUA_8G01020)"/>
    <property type="match status" value="1"/>
</dbReference>
<dbReference type="InterPro" id="IPR052895">
    <property type="entry name" value="HetReg/Transcr_Mod"/>
</dbReference>
<reference evidence="2" key="1">
    <citation type="journal article" date="2020" name="Stud. Mycol.">
        <title>101 Dothideomycetes genomes: a test case for predicting lifestyles and emergence of pathogens.</title>
        <authorList>
            <person name="Haridas S."/>
            <person name="Albert R."/>
            <person name="Binder M."/>
            <person name="Bloem J."/>
            <person name="Labutti K."/>
            <person name="Salamov A."/>
            <person name="Andreopoulos B."/>
            <person name="Baker S."/>
            <person name="Barry K."/>
            <person name="Bills G."/>
            <person name="Bluhm B."/>
            <person name="Cannon C."/>
            <person name="Castanera R."/>
            <person name="Culley D."/>
            <person name="Daum C."/>
            <person name="Ezra D."/>
            <person name="Gonzalez J."/>
            <person name="Henrissat B."/>
            <person name="Kuo A."/>
            <person name="Liang C."/>
            <person name="Lipzen A."/>
            <person name="Lutzoni F."/>
            <person name="Magnuson J."/>
            <person name="Mondo S."/>
            <person name="Nolan M."/>
            <person name="Ohm R."/>
            <person name="Pangilinan J."/>
            <person name="Park H.-J."/>
            <person name="Ramirez L."/>
            <person name="Alfaro M."/>
            <person name="Sun H."/>
            <person name="Tritt A."/>
            <person name="Yoshinaga Y."/>
            <person name="Zwiers L.-H."/>
            <person name="Turgeon B."/>
            <person name="Goodwin S."/>
            <person name="Spatafora J."/>
            <person name="Crous P."/>
            <person name="Grigoriev I."/>
        </authorList>
    </citation>
    <scope>NUCLEOTIDE SEQUENCE</scope>
    <source>
        <strain evidence="2">CBS 627.86</strain>
    </source>
</reference>
<dbReference type="EMBL" id="ML977311">
    <property type="protein sequence ID" value="KAF2122051.1"/>
    <property type="molecule type" value="Genomic_DNA"/>
</dbReference>
<evidence type="ECO:0000313" key="3">
    <source>
        <dbReference type="Proteomes" id="UP000799770"/>
    </source>
</evidence>
<organism evidence="2 3">
    <name type="scientific">Lophiotrema nucula</name>
    <dbReference type="NCBI Taxonomy" id="690887"/>
    <lineage>
        <taxon>Eukaryota</taxon>
        <taxon>Fungi</taxon>
        <taxon>Dikarya</taxon>
        <taxon>Ascomycota</taxon>
        <taxon>Pezizomycotina</taxon>
        <taxon>Dothideomycetes</taxon>
        <taxon>Pleosporomycetidae</taxon>
        <taxon>Pleosporales</taxon>
        <taxon>Lophiotremataceae</taxon>
        <taxon>Lophiotrema</taxon>
    </lineage>
</organism>
<dbReference type="OrthoDB" id="2157530at2759"/>
<evidence type="ECO:0000259" key="1">
    <source>
        <dbReference type="Pfam" id="PF06985"/>
    </source>
</evidence>
<protein>
    <submittedName>
        <fullName evidence="2">Heterokaryon incompatibility protein-domain-containing protein</fullName>
    </submittedName>
</protein>
<dbReference type="Pfam" id="PF06985">
    <property type="entry name" value="HET"/>
    <property type="match status" value="1"/>
</dbReference>
<sequence length="693" mass="79634">MKPLRRLFRLANANSKTAEEDTTRNTKPRSALYKPLDESKDEIRLLLVKPAKRLADPIQCKMKIEPLKKRPKYGALSYVWGDPQKSKHIFINSVQVGVAENLFSALQNLRLPSKILTIWIDAVCIDQDDDIERNSQVSQMHNIFASADMVHAWLGPECDASRETFEMIHDWTSALNHGTKGYSDMIRSMDLELEEKLKWKRDFESKLEQDISFANACSSDQRLRSLSWMIDNSYWTRLWIQQELCLARRVEIQSGQGKITLGRYVRFNISLDLIYGLYDASAPNMVPIPSFYDPIKLFQSVRYDHLPELVYRSRIFRCSDERDHIYGVLGIYNGRHAPVAVRYDHSVEEVFVEFFLWTASNYEELLIDGSNGMDVWIGSELRLKHLPSWAPNFAIITIDHLFLSRTRLIGAAGGTKPCFHFDRELLSLETRAFVVDRVKAQKPFGKDPVAAREANLMLFLKGVLQNNRRDATYVLKALYMSISSIVFRGNIPRNYAMESLGVCAWILLWPEQLPQSEYHPKYVEFREAYNLQEDHLAPEVEPLVRFLQLTGSVEVAKELCDVYGVIEGLTQLAEHRNLGPYWANLMGVPVDNQFLRTFNIFHARDDFLKTLSMLLISWSLFVTQNGYIGKGSSSLIEGDEVCIIPGCRQPVIIRKAGENYEVIDAPPIHGMMDGEVMKLAQEGMFEERTIRLI</sequence>
<dbReference type="PANTHER" id="PTHR24148">
    <property type="entry name" value="ANKYRIN REPEAT DOMAIN-CONTAINING PROTEIN 39 HOMOLOG-RELATED"/>
    <property type="match status" value="1"/>
</dbReference>
<proteinExistence type="predicted"/>
<feature type="domain" description="Heterokaryon incompatibility" evidence="1">
    <location>
        <begin position="73"/>
        <end position="243"/>
    </location>
</feature>
<dbReference type="Pfam" id="PF26639">
    <property type="entry name" value="Het-6_barrel"/>
    <property type="match status" value="1"/>
</dbReference>
<dbReference type="InterPro" id="IPR010730">
    <property type="entry name" value="HET"/>
</dbReference>
<accession>A0A6A5ZV03</accession>
<gene>
    <name evidence="2" type="ORF">BDV96DRAFT_640116</name>
</gene>
<evidence type="ECO:0000313" key="2">
    <source>
        <dbReference type="EMBL" id="KAF2122051.1"/>
    </source>
</evidence>
<keyword evidence="3" id="KW-1185">Reference proteome</keyword>
<dbReference type="AlphaFoldDB" id="A0A6A5ZV03"/>
<dbReference type="Proteomes" id="UP000799770">
    <property type="component" value="Unassembled WGS sequence"/>
</dbReference>